<evidence type="ECO:0000313" key="1">
    <source>
        <dbReference type="EMBL" id="KAJ8707066.1"/>
    </source>
</evidence>
<dbReference type="EMBL" id="CM056805">
    <property type="protein sequence ID" value="KAJ8707066.1"/>
    <property type="molecule type" value="Genomic_DNA"/>
</dbReference>
<sequence>MDFFRNFKKIIPRYLRENMTTDTEITVNITREPHIDQSLPYADDNCKLETKGNVSSEDVVTDIDSSIVSIDEFGVTKSLHNLENVVPIEISTNDMYNTYQELEQNEITAIEDTTIINNAAAVNLVTNVTEDENFINTSSGDLNDSALVSIDEFGVTKSLHNLENVVPIEISTNDMYNTYQELEQNEITAIEDTTIINNAAAVNLVTNITEDENVINTSNVDLNEIKVTNIEAVSNCVNSSKADKVIDDETIQGLKEFETVLNNINTPVITDEFELEVLNLDEFDDLFDQMEAGNEEVISTNSSDNDQNATCNEEELTDPIAIKSNLNENFDIISINSSIEDEKGQTEKSKDTMSHETSSDDGYNSSDFEFISESEANMAGIIINYQLENHQNLSQANSEPIIFCFDEENRQENEQFDPGEGPSRQNRPRNEFEDRRYRNDHRVPIGDDYLGLFQGIYNPLLPMSDILFLENKSVRTSAMNIQYAGIGFEKQLVMRRHQPDSSEDEFEDEAKESAKKILNMYPGANRKRPRRHRFL</sequence>
<name>A0ACC2Q4J4_9NEOP</name>
<reference evidence="1" key="1">
    <citation type="submission" date="2023-03" db="EMBL/GenBank/DDBJ databases">
        <title>Chromosome-level genomes of two armyworms, Mythimna separata and Mythimna loreyi, provide insights into the biosynthesis and reception of sex pheromones.</title>
        <authorList>
            <person name="Zhao H."/>
        </authorList>
    </citation>
    <scope>NUCLEOTIDE SEQUENCE</scope>
    <source>
        <strain evidence="1">BeijingLab</strain>
    </source>
</reference>
<comment type="caution">
    <text evidence="1">The sequence shown here is derived from an EMBL/GenBank/DDBJ whole genome shotgun (WGS) entry which is preliminary data.</text>
</comment>
<accession>A0ACC2Q4J4</accession>
<keyword evidence="2" id="KW-1185">Reference proteome</keyword>
<protein>
    <submittedName>
        <fullName evidence="1">Uncharacterized protein</fullName>
    </submittedName>
</protein>
<dbReference type="Proteomes" id="UP001231649">
    <property type="component" value="Chromosome 29"/>
</dbReference>
<proteinExistence type="predicted"/>
<evidence type="ECO:0000313" key="2">
    <source>
        <dbReference type="Proteomes" id="UP001231649"/>
    </source>
</evidence>
<gene>
    <name evidence="1" type="ORF">PYW08_011200</name>
</gene>
<organism evidence="1 2">
    <name type="scientific">Mythimna loreyi</name>
    <dbReference type="NCBI Taxonomy" id="667449"/>
    <lineage>
        <taxon>Eukaryota</taxon>
        <taxon>Metazoa</taxon>
        <taxon>Ecdysozoa</taxon>
        <taxon>Arthropoda</taxon>
        <taxon>Hexapoda</taxon>
        <taxon>Insecta</taxon>
        <taxon>Pterygota</taxon>
        <taxon>Neoptera</taxon>
        <taxon>Endopterygota</taxon>
        <taxon>Lepidoptera</taxon>
        <taxon>Glossata</taxon>
        <taxon>Ditrysia</taxon>
        <taxon>Noctuoidea</taxon>
        <taxon>Noctuidae</taxon>
        <taxon>Noctuinae</taxon>
        <taxon>Hadenini</taxon>
        <taxon>Mythimna</taxon>
    </lineage>
</organism>